<dbReference type="InterPro" id="IPR008258">
    <property type="entry name" value="Transglycosylase_SLT_dom_1"/>
</dbReference>
<name>A0A0H4WSS6_9BACT</name>
<protein>
    <recommendedName>
        <fullName evidence="1">Transglycosylase SLT domain-containing protein</fullName>
    </recommendedName>
</protein>
<dbReference type="InterPro" id="IPR023346">
    <property type="entry name" value="Lysozyme-like_dom_sf"/>
</dbReference>
<dbReference type="AlphaFoldDB" id="A0A0H4WSS6"/>
<sequence length="193" mass="20597">MEPIASLYRLDPLLVLALMDRESLGGDALTPKGPLGTGDHGHGRGLMQIDDRAHKGFVGAVDDLGRPLWRDPAVNVHYSCRLLRRNLDSLNGYVAGALAAYNAGLGRVRSVFGCVAADASDEHRQVMVDSVTTGRDYSADVFRRRAEFAACAPLLLGAVDLAVPQEKAPMKHRKTLILSASLGIMLAAPVALA</sequence>
<keyword evidence="3" id="KW-1185">Reference proteome</keyword>
<evidence type="ECO:0000259" key="1">
    <source>
        <dbReference type="Pfam" id="PF01464"/>
    </source>
</evidence>
<dbReference type="Proteomes" id="UP000009026">
    <property type="component" value="Chromosome"/>
</dbReference>
<dbReference type="Gene3D" id="1.10.530.10">
    <property type="match status" value="1"/>
</dbReference>
<evidence type="ECO:0000313" key="2">
    <source>
        <dbReference type="EMBL" id="AKQ66516.1"/>
    </source>
</evidence>
<feature type="domain" description="Transglycosylase SLT" evidence="1">
    <location>
        <begin position="7"/>
        <end position="113"/>
    </location>
</feature>
<dbReference type="STRING" id="1297742.A176_003428"/>
<accession>A0A0H4WSS6</accession>
<dbReference type="KEGG" id="mym:A176_003428"/>
<evidence type="ECO:0000313" key="3">
    <source>
        <dbReference type="Proteomes" id="UP000009026"/>
    </source>
</evidence>
<dbReference type="PATRIC" id="fig|1297742.4.peg.3457"/>
<dbReference type="SUPFAM" id="SSF53955">
    <property type="entry name" value="Lysozyme-like"/>
    <property type="match status" value="1"/>
</dbReference>
<gene>
    <name evidence="2" type="ORF">A176_003428</name>
</gene>
<proteinExistence type="predicted"/>
<dbReference type="RefSeq" id="WP_226994346.1">
    <property type="nucleotide sequence ID" value="NZ_CP012109.1"/>
</dbReference>
<organism evidence="2 3">
    <name type="scientific">Pseudomyxococcus hansupus</name>
    <dbReference type="NCBI Taxonomy" id="1297742"/>
    <lineage>
        <taxon>Bacteria</taxon>
        <taxon>Pseudomonadati</taxon>
        <taxon>Myxococcota</taxon>
        <taxon>Myxococcia</taxon>
        <taxon>Myxococcales</taxon>
        <taxon>Cystobacterineae</taxon>
        <taxon>Myxococcaceae</taxon>
        <taxon>Pseudomyxococcus</taxon>
    </lineage>
</organism>
<dbReference type="EMBL" id="CP012109">
    <property type="protein sequence ID" value="AKQ66516.1"/>
    <property type="molecule type" value="Genomic_DNA"/>
</dbReference>
<dbReference type="Pfam" id="PF01464">
    <property type="entry name" value="SLT"/>
    <property type="match status" value="1"/>
</dbReference>
<dbReference type="eggNOG" id="COG0741">
    <property type="taxonomic scope" value="Bacteria"/>
</dbReference>
<reference evidence="2 3" key="1">
    <citation type="journal article" date="2016" name="PLoS ONE">
        <title>Complete Genome Sequence and Comparative Genomics of a Novel Myxobacterium Myxococcus hansupus.</title>
        <authorList>
            <person name="Sharma G."/>
            <person name="Narwani T."/>
            <person name="Subramanian S."/>
        </authorList>
    </citation>
    <scope>NUCLEOTIDE SEQUENCE [LARGE SCALE GENOMIC DNA]</scope>
    <source>
        <strain evidence="3">mixupus</strain>
    </source>
</reference>